<dbReference type="Proteomes" id="UP001374599">
    <property type="component" value="Unassembled WGS sequence"/>
</dbReference>
<name>A0ACB5UN30_9FIRM</name>
<evidence type="ECO:0000313" key="1">
    <source>
        <dbReference type="EMBL" id="GMQ63959.1"/>
    </source>
</evidence>
<gene>
    <name evidence="1" type="ORF">AN2V17_31960</name>
</gene>
<reference evidence="1" key="1">
    <citation type="submission" date="2023-09" db="EMBL/GenBank/DDBJ databases">
        <title>Vallitalea sediminicola and Vallitalea maricola sp. nov., anaerobic bacteria isolated from marine sediment.</title>
        <authorList>
            <person name="Hirano S."/>
            <person name="Maeda A."/>
            <person name="Terahara T."/>
            <person name="Mori K."/>
            <person name="Hamada M."/>
            <person name="Matsumoto R."/>
            <person name="Kobayashi T."/>
        </authorList>
    </citation>
    <scope>NUCLEOTIDE SEQUENCE</scope>
    <source>
        <strain evidence="1">AN17-2</strain>
    </source>
</reference>
<dbReference type="EMBL" id="BTPU01000057">
    <property type="protein sequence ID" value="GMQ63959.1"/>
    <property type="molecule type" value="Genomic_DNA"/>
</dbReference>
<evidence type="ECO:0000313" key="2">
    <source>
        <dbReference type="Proteomes" id="UP001374599"/>
    </source>
</evidence>
<comment type="caution">
    <text evidence="1">The sequence shown here is derived from an EMBL/GenBank/DDBJ whole genome shotgun (WGS) entry which is preliminary data.</text>
</comment>
<keyword evidence="2" id="KW-1185">Reference proteome</keyword>
<proteinExistence type="predicted"/>
<sequence>MLNTKDIYYDYLNSLIKESIHTIENDLLGLITQNDFLIKVRMMLLKEQRYNELASMYELIGMNYKSTNKLFFNNYLTYNYQAHSLLNVSCYYYKNINSEYSILLAQLIAFSQKTVLDQNVNTRLANEYAMNVELLGDIYLLLDNNKSKKYYSKAKVLYEDVDRYDQLSSGNEYWCADVLRETSIALKECFNIELNFSDLGIDRIQQKSELFNIINE</sequence>
<organism evidence="1 2">
    <name type="scientific">Vallitalea maricola</name>
    <dbReference type="NCBI Taxonomy" id="3074433"/>
    <lineage>
        <taxon>Bacteria</taxon>
        <taxon>Bacillati</taxon>
        <taxon>Bacillota</taxon>
        <taxon>Clostridia</taxon>
        <taxon>Lachnospirales</taxon>
        <taxon>Vallitaleaceae</taxon>
        <taxon>Vallitalea</taxon>
    </lineage>
</organism>
<protein>
    <submittedName>
        <fullName evidence="1">Uncharacterized protein</fullName>
    </submittedName>
</protein>
<accession>A0ACB5UN30</accession>